<evidence type="ECO:0000313" key="4">
    <source>
        <dbReference type="Proteomes" id="UP001268651"/>
    </source>
</evidence>
<proteinExistence type="predicted"/>
<reference evidence="3 4" key="1">
    <citation type="submission" date="2023-10" db="EMBL/GenBank/DDBJ databases">
        <title>Marimonas sp. nov. isolated from tidal mud flat.</title>
        <authorList>
            <person name="Jaincy N.J."/>
            <person name="Srinivasan S."/>
            <person name="Lee S.-S."/>
        </authorList>
    </citation>
    <scope>NUCLEOTIDE SEQUENCE [LARGE SCALE GENOMIC DNA]</scope>
    <source>
        <strain evidence="3 4">MJ-SS3</strain>
    </source>
</reference>
<feature type="transmembrane region" description="Helical" evidence="1">
    <location>
        <begin position="89"/>
        <end position="108"/>
    </location>
</feature>
<comment type="caution">
    <text evidence="3">The sequence shown here is derived from an EMBL/GenBank/DDBJ whole genome shotgun (WGS) entry which is preliminary data.</text>
</comment>
<dbReference type="Pfam" id="PF07786">
    <property type="entry name" value="HGSNAT_cat"/>
    <property type="match status" value="1"/>
</dbReference>
<dbReference type="Proteomes" id="UP001268651">
    <property type="component" value="Unassembled WGS sequence"/>
</dbReference>
<organism evidence="3 4">
    <name type="scientific">Gilvirhabdus luticola</name>
    <dbReference type="NCBI Taxonomy" id="3079858"/>
    <lineage>
        <taxon>Bacteria</taxon>
        <taxon>Pseudomonadati</taxon>
        <taxon>Bacteroidota</taxon>
        <taxon>Flavobacteriia</taxon>
        <taxon>Flavobacteriales</taxon>
        <taxon>Flavobacteriaceae</taxon>
        <taxon>Gilvirhabdus</taxon>
    </lineage>
</organism>
<gene>
    <name evidence="3" type="ORF">RXV94_11620</name>
</gene>
<evidence type="ECO:0000313" key="3">
    <source>
        <dbReference type="EMBL" id="MDU8886811.1"/>
    </source>
</evidence>
<name>A0ABU3U926_9FLAO</name>
<keyword evidence="1" id="KW-0812">Transmembrane</keyword>
<feature type="transmembrane region" description="Helical" evidence="1">
    <location>
        <begin position="346"/>
        <end position="368"/>
    </location>
</feature>
<evidence type="ECO:0000259" key="2">
    <source>
        <dbReference type="Pfam" id="PF07786"/>
    </source>
</evidence>
<feature type="transmembrane region" description="Helical" evidence="1">
    <location>
        <begin position="306"/>
        <end position="326"/>
    </location>
</feature>
<feature type="transmembrane region" description="Helical" evidence="1">
    <location>
        <begin position="269"/>
        <end position="285"/>
    </location>
</feature>
<keyword evidence="4" id="KW-1185">Reference proteome</keyword>
<evidence type="ECO:0000256" key="1">
    <source>
        <dbReference type="SAM" id="Phobius"/>
    </source>
</evidence>
<feature type="transmembrane region" description="Helical" evidence="1">
    <location>
        <begin position="57"/>
        <end position="77"/>
    </location>
</feature>
<feature type="transmembrane region" description="Helical" evidence="1">
    <location>
        <begin position="114"/>
        <end position="136"/>
    </location>
</feature>
<dbReference type="PANTHER" id="PTHR40407">
    <property type="entry name" value="MEMBRANE PROTEIN-LIKE PROTEIN"/>
    <property type="match status" value="1"/>
</dbReference>
<keyword evidence="1" id="KW-1133">Transmembrane helix</keyword>
<feature type="transmembrane region" description="Helical" evidence="1">
    <location>
        <begin position="143"/>
        <end position="162"/>
    </location>
</feature>
<dbReference type="RefSeq" id="WP_316662910.1">
    <property type="nucleotide sequence ID" value="NZ_JAWHTF010000007.1"/>
</dbReference>
<feature type="transmembrane region" description="Helical" evidence="1">
    <location>
        <begin position="220"/>
        <end position="238"/>
    </location>
</feature>
<dbReference type="EMBL" id="JAWHTF010000007">
    <property type="protein sequence ID" value="MDU8886811.1"/>
    <property type="molecule type" value="Genomic_DNA"/>
</dbReference>
<accession>A0ABU3U926</accession>
<dbReference type="InterPro" id="IPR012429">
    <property type="entry name" value="HGSNAT_cat"/>
</dbReference>
<protein>
    <submittedName>
        <fullName evidence="3">Heparan-alpha-glucosaminide N-acetyltransferase domain-containing protein</fullName>
    </submittedName>
</protein>
<keyword evidence="1" id="KW-0472">Membrane</keyword>
<feature type="transmembrane region" description="Helical" evidence="1">
    <location>
        <begin position="191"/>
        <end position="208"/>
    </location>
</feature>
<sequence length="390" mass="45216">MNPLKTKRIESLDLLKGLVIIFMALDHTRDYFHINSFLFDPADPEKSNLTLFFTRWITHYCAPAFSFLAGISAFLVGRRKSKHELTSFLLKRGIWLIFIELFVVYFGWSFNIHFNHFGLLVIWSLGISMIFLAAIIHLSMKNILILSVVIIFGHNLLDNIHFDQNMLWSILHERGNFILFDSIKIRVTYPIIPWIGVMSLGFYFGKFYDKDVTLEYRQKLFTKIGLACIAGFLIVRGFNLYGNSNPWIAFDSFSQTLISFMDPSKYPPSLTYLLMTLGPSLLFLGNSENLKGRLVDFCATFGKVPFFFYIIHIYAIHLLAAILAELTGFGFDSMVLNGFVSTNQQLIGFGVNLGWVYVVWLVILFMLYPLCKKFSNYKLNHKEKWWLSYF</sequence>
<dbReference type="PANTHER" id="PTHR40407:SF1">
    <property type="entry name" value="HEPARAN-ALPHA-GLUCOSAMINIDE N-ACETYLTRANSFERASE CATALYTIC DOMAIN-CONTAINING PROTEIN"/>
    <property type="match status" value="1"/>
</dbReference>
<feature type="domain" description="Heparan-alpha-glucosaminide N-acetyltransferase catalytic" evidence="2">
    <location>
        <begin position="8"/>
        <end position="213"/>
    </location>
</feature>